<name>A0A6J3M1R5_9PEZI</name>
<dbReference type="GeneID" id="54357816"/>
<protein>
    <submittedName>
        <fullName evidence="3">Uncharacterized protein</fullName>
    </submittedName>
</protein>
<feature type="compositionally biased region" description="Low complexity" evidence="1">
    <location>
        <begin position="174"/>
        <end position="185"/>
    </location>
</feature>
<reference evidence="3" key="1">
    <citation type="submission" date="2020-01" db="EMBL/GenBank/DDBJ databases">
        <authorList>
            <consortium name="DOE Joint Genome Institute"/>
            <person name="Haridas S."/>
            <person name="Albert R."/>
            <person name="Binder M."/>
            <person name="Bloem J."/>
            <person name="Labutti K."/>
            <person name="Salamov A."/>
            <person name="Andreopoulos B."/>
            <person name="Baker S.E."/>
            <person name="Barry K."/>
            <person name="Bills G."/>
            <person name="Bluhm B.H."/>
            <person name="Cannon C."/>
            <person name="Castanera R."/>
            <person name="Culley D.E."/>
            <person name="Daum C."/>
            <person name="Ezra D."/>
            <person name="Gonzalez J.B."/>
            <person name="Henrissat B."/>
            <person name="Kuo A."/>
            <person name="Liang C."/>
            <person name="Lipzen A."/>
            <person name="Lutzoni F."/>
            <person name="Magnuson J."/>
            <person name="Mondo S."/>
            <person name="Nolan M."/>
            <person name="Ohm R."/>
            <person name="Pangilinan J."/>
            <person name="Park H.-J."/>
            <person name="Ramirez L."/>
            <person name="Alfaro M."/>
            <person name="Sun H."/>
            <person name="Tritt A."/>
            <person name="Yoshinaga Y."/>
            <person name="Zwiers L.-H."/>
            <person name="Turgeon B.G."/>
            <person name="Goodwin S.B."/>
            <person name="Spatafora J.W."/>
            <person name="Crous P.W."/>
            <person name="Grigoriev I.V."/>
        </authorList>
    </citation>
    <scope>NUCLEOTIDE SEQUENCE</scope>
    <source>
        <strain evidence="3">CBS 342.82</strain>
    </source>
</reference>
<evidence type="ECO:0000256" key="1">
    <source>
        <dbReference type="SAM" id="MobiDB-lite"/>
    </source>
</evidence>
<accession>A0A6J3M1R5</accession>
<dbReference type="Proteomes" id="UP000504637">
    <property type="component" value="Unplaced"/>
</dbReference>
<gene>
    <name evidence="3" type="ORF">K489DRAFT_257805</name>
</gene>
<reference evidence="3" key="2">
    <citation type="submission" date="2020-04" db="EMBL/GenBank/DDBJ databases">
        <authorList>
            <consortium name="NCBI Genome Project"/>
        </authorList>
    </citation>
    <scope>NUCLEOTIDE SEQUENCE</scope>
    <source>
        <strain evidence="3">CBS 342.82</strain>
    </source>
</reference>
<feature type="compositionally biased region" description="Basic and acidic residues" evidence="1">
    <location>
        <begin position="154"/>
        <end position="164"/>
    </location>
</feature>
<sequence length="185" mass="21072">MMPWTRHEDLLPGRTSANRMAIPVGDARVGSEIARFKWPCPYLARRLHIRIVGNLEDFPMARTSQASASALFVAVSLTLHAREARTAAHVDASTYGMQTPRLRDWHAREVRREMTTLQVSIDRCDARDININASRLTNEKYQYLTFPSRINNRTLEHDPEKEKMLSNAERVPFRSPTASPRASAS</sequence>
<keyword evidence="2" id="KW-1185">Reference proteome</keyword>
<evidence type="ECO:0000313" key="3">
    <source>
        <dbReference type="RefSeq" id="XP_033458879.1"/>
    </source>
</evidence>
<organism evidence="3">
    <name type="scientific">Dissoconium aciculare CBS 342.82</name>
    <dbReference type="NCBI Taxonomy" id="1314786"/>
    <lineage>
        <taxon>Eukaryota</taxon>
        <taxon>Fungi</taxon>
        <taxon>Dikarya</taxon>
        <taxon>Ascomycota</taxon>
        <taxon>Pezizomycotina</taxon>
        <taxon>Dothideomycetes</taxon>
        <taxon>Dothideomycetidae</taxon>
        <taxon>Mycosphaerellales</taxon>
        <taxon>Dissoconiaceae</taxon>
        <taxon>Dissoconium</taxon>
    </lineage>
</organism>
<dbReference type="AlphaFoldDB" id="A0A6J3M1R5"/>
<feature type="region of interest" description="Disordered" evidence="1">
    <location>
        <begin position="154"/>
        <end position="185"/>
    </location>
</feature>
<evidence type="ECO:0000313" key="2">
    <source>
        <dbReference type="Proteomes" id="UP000504637"/>
    </source>
</evidence>
<proteinExistence type="predicted"/>
<reference evidence="3" key="3">
    <citation type="submission" date="2025-08" db="UniProtKB">
        <authorList>
            <consortium name="RefSeq"/>
        </authorList>
    </citation>
    <scope>IDENTIFICATION</scope>
    <source>
        <strain evidence="3">CBS 342.82</strain>
    </source>
</reference>
<dbReference type="RefSeq" id="XP_033458879.1">
    <property type="nucleotide sequence ID" value="XM_033600017.1"/>
</dbReference>